<dbReference type="OMA" id="TCEMICR"/>
<dbReference type="Ensembl" id="ENSPMRT00000030237.1">
    <property type="protein sequence ID" value="ENSPMRP00000028505.1"/>
    <property type="gene ID" value="ENSPMRG00000018408.1"/>
</dbReference>
<dbReference type="GeneTree" id="ENSGT00940000166459"/>
<keyword evidence="2" id="KW-0472">Membrane</keyword>
<keyword evidence="2" id="KW-0812">Transmembrane</keyword>
<dbReference type="OrthoDB" id="43654at2759"/>
<evidence type="ECO:0000256" key="1">
    <source>
        <dbReference type="ARBA" id="ARBA00009923"/>
    </source>
</evidence>
<dbReference type="InterPro" id="IPR014044">
    <property type="entry name" value="CAP_dom"/>
</dbReference>
<sequence>MRRLWPWLVLGLVVPEEEPVKQNFQPYPQITNQNFIRQYVDAHNNFRTKVQPTASNMLYMTFDLALAKIAREWGKKCIFEYNPVNNIHPEYAFRPFGENMYRTPARSKPFDPAIPISVFHDEVIYYNYSSNTCEMICRHYLQVVWANTYKVGCAVIRCRQSQDGRRNSATFVCNYGPSMEVGIQPYKPGRPCSNCPGDRCQNRLCRNSEREKVNNRYSRWHPTSKFKFICDDFCIAVAVLRPLLMFVAFVAVYILKLHYPGLVFNTRVGY</sequence>
<dbReference type="Proteomes" id="UP000472272">
    <property type="component" value="Chromosome 10"/>
</dbReference>
<proteinExistence type="inferred from homology"/>
<dbReference type="InterPro" id="IPR001283">
    <property type="entry name" value="CRISP-related"/>
</dbReference>
<keyword evidence="5" id="KW-1185">Reference proteome</keyword>
<dbReference type="AlphaFoldDB" id="A0A670JX95"/>
<comment type="similarity">
    <text evidence="1">Belongs to the CRISP family.</text>
</comment>
<dbReference type="Gene3D" id="3.40.33.10">
    <property type="entry name" value="CAP"/>
    <property type="match status" value="1"/>
</dbReference>
<name>A0A670JX95_PODMU</name>
<reference evidence="4 5" key="1">
    <citation type="journal article" date="2019" name="Proc. Natl. Acad. Sci. U.S.A.">
        <title>Regulatory changes in pterin and carotenoid genes underlie balanced color polymorphisms in the wall lizard.</title>
        <authorList>
            <person name="Andrade P."/>
            <person name="Pinho C."/>
            <person name="Perez I de Lanuza G."/>
            <person name="Afonso S."/>
            <person name="Brejcha J."/>
            <person name="Rubin C.J."/>
            <person name="Wallerman O."/>
            <person name="Pereira P."/>
            <person name="Sabatino S.J."/>
            <person name="Bellati A."/>
            <person name="Pellitteri-Rosa D."/>
            <person name="Bosakova Z."/>
            <person name="Bunikis I."/>
            <person name="Carretero M.A."/>
            <person name="Feiner N."/>
            <person name="Marsik P."/>
            <person name="Pauperio F."/>
            <person name="Salvi D."/>
            <person name="Soler L."/>
            <person name="While G.M."/>
            <person name="Uller T."/>
            <person name="Font E."/>
            <person name="Andersson L."/>
            <person name="Carneiro M."/>
        </authorList>
    </citation>
    <scope>NUCLEOTIDE SEQUENCE</scope>
</reference>
<organism evidence="4 5">
    <name type="scientific">Podarcis muralis</name>
    <name type="common">Wall lizard</name>
    <name type="synonym">Lacerta muralis</name>
    <dbReference type="NCBI Taxonomy" id="64176"/>
    <lineage>
        <taxon>Eukaryota</taxon>
        <taxon>Metazoa</taxon>
        <taxon>Chordata</taxon>
        <taxon>Craniata</taxon>
        <taxon>Vertebrata</taxon>
        <taxon>Euteleostomi</taxon>
        <taxon>Lepidosauria</taxon>
        <taxon>Squamata</taxon>
        <taxon>Bifurcata</taxon>
        <taxon>Unidentata</taxon>
        <taxon>Episquamata</taxon>
        <taxon>Laterata</taxon>
        <taxon>Lacertibaenia</taxon>
        <taxon>Lacertidae</taxon>
        <taxon>Podarcis</taxon>
    </lineage>
</organism>
<evidence type="ECO:0000313" key="4">
    <source>
        <dbReference type="Ensembl" id="ENSPMRP00000028505.1"/>
    </source>
</evidence>
<dbReference type="RefSeq" id="XP_028601541.1">
    <property type="nucleotide sequence ID" value="XM_028745708.1"/>
</dbReference>
<reference evidence="4" key="2">
    <citation type="submission" date="2025-08" db="UniProtKB">
        <authorList>
            <consortium name="Ensembl"/>
        </authorList>
    </citation>
    <scope>IDENTIFICATION</scope>
</reference>
<dbReference type="PRINTS" id="PR00837">
    <property type="entry name" value="V5TPXLIKE"/>
</dbReference>
<feature type="domain" description="SCP" evidence="3">
    <location>
        <begin position="34"/>
        <end position="180"/>
    </location>
</feature>
<dbReference type="PANTHER" id="PTHR10334">
    <property type="entry name" value="CYSTEINE-RICH SECRETORY PROTEIN-RELATED"/>
    <property type="match status" value="1"/>
</dbReference>
<dbReference type="GeneID" id="114604995"/>
<evidence type="ECO:0000256" key="2">
    <source>
        <dbReference type="SAM" id="Phobius"/>
    </source>
</evidence>
<protein>
    <submittedName>
        <fullName evidence="4">GLIPR1-like protein 1</fullName>
    </submittedName>
</protein>
<feature type="transmembrane region" description="Helical" evidence="2">
    <location>
        <begin position="235"/>
        <end position="255"/>
    </location>
</feature>
<dbReference type="SUPFAM" id="SSF55797">
    <property type="entry name" value="PR-1-like"/>
    <property type="match status" value="1"/>
</dbReference>
<dbReference type="InterPro" id="IPR035940">
    <property type="entry name" value="CAP_sf"/>
</dbReference>
<keyword evidence="2" id="KW-1133">Transmembrane helix</keyword>
<evidence type="ECO:0000259" key="3">
    <source>
        <dbReference type="SMART" id="SM00198"/>
    </source>
</evidence>
<gene>
    <name evidence="4" type="primary">LOC114604995</name>
</gene>
<accession>A0A670JX95</accession>
<dbReference type="SMART" id="SM00198">
    <property type="entry name" value="SCP"/>
    <property type="match status" value="1"/>
</dbReference>
<evidence type="ECO:0000313" key="5">
    <source>
        <dbReference type="Proteomes" id="UP000472272"/>
    </source>
</evidence>
<dbReference type="Pfam" id="PF00188">
    <property type="entry name" value="CAP"/>
    <property type="match status" value="1"/>
</dbReference>
<dbReference type="KEGG" id="pmua:114604995"/>
<reference evidence="4" key="3">
    <citation type="submission" date="2025-09" db="UniProtKB">
        <authorList>
            <consortium name="Ensembl"/>
        </authorList>
    </citation>
    <scope>IDENTIFICATION</scope>
</reference>